<sequence length="41" mass="4770">MPSLSLKIDSDYVTFSNRFSTTRNDERKYTDGDAKTTNEKH</sequence>
<reference evidence="1" key="1">
    <citation type="submission" date="2021-06" db="EMBL/GenBank/DDBJ databases">
        <authorList>
            <person name="Kallberg Y."/>
            <person name="Tangrot J."/>
            <person name="Rosling A."/>
        </authorList>
    </citation>
    <scope>NUCLEOTIDE SEQUENCE</scope>
    <source>
        <strain evidence="1">MA453B</strain>
    </source>
</reference>
<gene>
    <name evidence="1" type="ORF">DERYTH_LOCUS10988</name>
</gene>
<name>A0A9N9EAT5_9GLOM</name>
<comment type="caution">
    <text evidence="1">The sequence shown here is derived from an EMBL/GenBank/DDBJ whole genome shotgun (WGS) entry which is preliminary data.</text>
</comment>
<dbReference type="EMBL" id="CAJVPY010006632">
    <property type="protein sequence ID" value="CAG8666452.1"/>
    <property type="molecule type" value="Genomic_DNA"/>
</dbReference>
<accession>A0A9N9EAT5</accession>
<protein>
    <submittedName>
        <fullName evidence="1">12767_t:CDS:1</fullName>
    </submittedName>
</protein>
<evidence type="ECO:0000313" key="2">
    <source>
        <dbReference type="Proteomes" id="UP000789405"/>
    </source>
</evidence>
<organism evidence="1 2">
    <name type="scientific">Dentiscutata erythropus</name>
    <dbReference type="NCBI Taxonomy" id="1348616"/>
    <lineage>
        <taxon>Eukaryota</taxon>
        <taxon>Fungi</taxon>
        <taxon>Fungi incertae sedis</taxon>
        <taxon>Mucoromycota</taxon>
        <taxon>Glomeromycotina</taxon>
        <taxon>Glomeromycetes</taxon>
        <taxon>Diversisporales</taxon>
        <taxon>Gigasporaceae</taxon>
        <taxon>Dentiscutata</taxon>
    </lineage>
</organism>
<dbReference type="Proteomes" id="UP000789405">
    <property type="component" value="Unassembled WGS sequence"/>
</dbReference>
<keyword evidence="2" id="KW-1185">Reference proteome</keyword>
<feature type="non-terminal residue" evidence="1">
    <location>
        <position position="41"/>
    </location>
</feature>
<dbReference type="AlphaFoldDB" id="A0A9N9EAT5"/>
<proteinExistence type="predicted"/>
<evidence type="ECO:0000313" key="1">
    <source>
        <dbReference type="EMBL" id="CAG8666452.1"/>
    </source>
</evidence>